<dbReference type="InterPro" id="IPR013783">
    <property type="entry name" value="Ig-like_fold"/>
</dbReference>
<feature type="domain" description="Natural killer cell receptor 2B4 immunoglobulin" evidence="1">
    <location>
        <begin position="739"/>
        <end position="800"/>
    </location>
</feature>
<dbReference type="InterPro" id="IPR035983">
    <property type="entry name" value="Hect_E3_ubiquitin_ligase"/>
</dbReference>
<reference evidence="2 3" key="1">
    <citation type="submission" date="2018-03" db="EMBL/GenBank/DDBJ databases">
        <title>Draft genome sequence of Rohu Carp (Labeo rohita).</title>
        <authorList>
            <person name="Das P."/>
            <person name="Kushwaha B."/>
            <person name="Joshi C.G."/>
            <person name="Kumar D."/>
            <person name="Nagpure N.S."/>
            <person name="Sahoo L."/>
            <person name="Das S.P."/>
            <person name="Bit A."/>
            <person name="Patnaik S."/>
            <person name="Meher P.K."/>
            <person name="Jayasankar P."/>
            <person name="Koringa P.G."/>
            <person name="Patel N.V."/>
            <person name="Hinsu A.T."/>
            <person name="Kumar R."/>
            <person name="Pandey M."/>
            <person name="Agarwal S."/>
            <person name="Srivastava S."/>
            <person name="Singh M."/>
            <person name="Iquebal M.A."/>
            <person name="Jaiswal S."/>
            <person name="Angadi U.B."/>
            <person name="Kumar N."/>
            <person name="Raza M."/>
            <person name="Shah T.M."/>
            <person name="Rai A."/>
            <person name="Jena J.K."/>
        </authorList>
    </citation>
    <scope>NUCLEOTIDE SEQUENCE [LARGE SCALE GENOMIC DNA]</scope>
    <source>
        <strain evidence="2">DASCIFA01</strain>
        <tissue evidence="2">Testis</tissue>
    </source>
</reference>
<keyword evidence="3" id="KW-1185">Reference proteome</keyword>
<evidence type="ECO:0000259" key="1">
    <source>
        <dbReference type="Pfam" id="PF11465"/>
    </source>
</evidence>
<keyword evidence="2" id="KW-0436">Ligase</keyword>
<dbReference type="Proteomes" id="UP000290572">
    <property type="component" value="Unassembled WGS sequence"/>
</dbReference>
<dbReference type="GO" id="GO:0016874">
    <property type="term" value="F:ligase activity"/>
    <property type="evidence" value="ECO:0007669"/>
    <property type="project" value="UniProtKB-KW"/>
</dbReference>
<dbReference type="PANTHER" id="PTHR47331:SF6">
    <property type="entry name" value="DOUBLECORTIN DOMAIN-CONTAINING PROTEIN"/>
    <property type="match status" value="1"/>
</dbReference>
<dbReference type="EMBL" id="QBIY01011103">
    <property type="protein sequence ID" value="RXN35614.1"/>
    <property type="molecule type" value="Genomic_DNA"/>
</dbReference>
<evidence type="ECO:0007829" key="4">
    <source>
        <dbReference type="PeptideAtlas" id="A0A498NVR8"/>
    </source>
</evidence>
<proteinExistence type="evidence at protein level"/>
<dbReference type="SUPFAM" id="SSF56204">
    <property type="entry name" value="Hect, E3 ligase catalytic domain"/>
    <property type="match status" value="1"/>
</dbReference>
<protein>
    <submittedName>
        <fullName evidence="2">G2 M phase-specific E3 ubiquitin-ligase-like isoform X1</fullName>
    </submittedName>
</protein>
<dbReference type="InterPro" id="IPR036179">
    <property type="entry name" value="Ig-like_dom_sf"/>
</dbReference>
<dbReference type="SUPFAM" id="SSF48726">
    <property type="entry name" value="Immunoglobulin"/>
    <property type="match status" value="3"/>
</dbReference>
<dbReference type="PANTHER" id="PTHR47331">
    <property type="entry name" value="PHD-TYPE DOMAIN-CONTAINING PROTEIN"/>
    <property type="match status" value="1"/>
</dbReference>
<dbReference type="GO" id="GO:0004842">
    <property type="term" value="F:ubiquitin-protein transferase activity"/>
    <property type="evidence" value="ECO:0007669"/>
    <property type="project" value="InterPro"/>
</dbReference>
<dbReference type="InterPro" id="IPR008042">
    <property type="entry name" value="Retrotrans_Pao"/>
</dbReference>
<dbReference type="Gene3D" id="3.90.1750.10">
    <property type="entry name" value="Hect, E3 ligase catalytic domains"/>
    <property type="match status" value="1"/>
</dbReference>
<dbReference type="Pfam" id="PF11465">
    <property type="entry name" value="Receptor_2B4"/>
    <property type="match status" value="1"/>
</dbReference>
<sequence>MEDNLRSTPELHKQLVNTLALKGGTDVQECVWRIMHGLFTNSLARKVNMRGVNGKIGFLRLQIRDVVIGGCGRRKLIVIPPEAEGYSAKNLKSVSSGGKAIFYVVPLQDSLDTSPLAPDSPHFSKMPKTTCYQCSEVMPLQMLAVHIKTCIGKLSSDDDREDQISDVLVVEDKSKVACPICYREFLKDDITIHASVCGESLPTESSVATCADEGFPVHTSACTPKSLEDVLTFLKEQVDTTKEFKLCVDREDLPERGIIQWKRKKTASPASLLKVVYVGESGIDTGALRKEFLTDMISGIENRFFEGIGTQGKSPKYSLTDLDDENFRIVGEIFAVSIAQGGPAPAFLREWCYNFLCAGEVNFSCLSKEDVMDLESYLLICRVEDAADTESLMMLADDIVSCGYTSQIKHELKESIIRSIVLHSTTRLIPILQQLKNGMQLYGLVDQLNKNSEVCKPLFVPGKITKPDADFIMMNCQPRYSEKGTSKQASERKVTNFFQDFLQELEVATYVCKAENAITVQTGSSVQLEIQTDKLPYFNSLVWMNDKSENIVTYIKKTGDTVSSNKYSVVFNQSTFSLTLKNTQKTESGLYTARIFGADHIDVAKYKVSVIGAQQNEYTIFAQVQGKALVRELSSDQLDWDTSLPMEKEAQWKSWTNSLSDLREVQIHRPYVPVSMSSASKREVIIFSDASTLAIAAVAYLRVVTVDVSFAEIQPKNLILHAGHFYEFVQTKELPVFSQLIWTKKTSFRNNSETIVTYSSKTKTINPGSSYKDRVVFSTTTFSLTLKELEETDSGLYCTTTIGKKIEDFCQYNISVVGNSVQLDIQTDRPFDMLVWVNQKSENIVTFNKKTVETETNKDRVDFNEKTFSLTLKNTKKKTDSGLYTAKIFGSDNIDVATYRVSVIAKEQSKRTPGDVGEISESSNCVWIYRRAQTPSQYQPDNVQF</sequence>
<comment type="caution">
    <text evidence="2">The sequence shown here is derived from an EMBL/GenBank/DDBJ whole genome shotgun (WGS) entry which is preliminary data.</text>
</comment>
<dbReference type="Pfam" id="PF05380">
    <property type="entry name" value="Peptidase_A17"/>
    <property type="match status" value="1"/>
</dbReference>
<dbReference type="STRING" id="84645.A0A498NVR8"/>
<dbReference type="InterPro" id="IPR024303">
    <property type="entry name" value="NK_rcpt_2B4_Ig_dom"/>
</dbReference>
<organism evidence="2 3">
    <name type="scientific">Labeo rohita</name>
    <name type="common">Indian major carp</name>
    <name type="synonym">Cyprinus rohita</name>
    <dbReference type="NCBI Taxonomy" id="84645"/>
    <lineage>
        <taxon>Eukaryota</taxon>
        <taxon>Metazoa</taxon>
        <taxon>Chordata</taxon>
        <taxon>Craniata</taxon>
        <taxon>Vertebrata</taxon>
        <taxon>Euteleostomi</taxon>
        <taxon>Actinopterygii</taxon>
        <taxon>Neopterygii</taxon>
        <taxon>Teleostei</taxon>
        <taxon>Ostariophysi</taxon>
        <taxon>Cypriniformes</taxon>
        <taxon>Cyprinidae</taxon>
        <taxon>Labeoninae</taxon>
        <taxon>Labeonini</taxon>
        <taxon>Labeo</taxon>
    </lineage>
</organism>
<evidence type="ECO:0000313" key="2">
    <source>
        <dbReference type="EMBL" id="RXN35614.1"/>
    </source>
</evidence>
<dbReference type="AlphaFoldDB" id="A0A498NVR8"/>
<dbReference type="Gene3D" id="2.60.40.10">
    <property type="entry name" value="Immunoglobulins"/>
    <property type="match status" value="3"/>
</dbReference>
<gene>
    <name evidence="2" type="ORF">ROHU_003665</name>
</gene>
<keyword evidence="4" id="KW-1267">Proteomics identification</keyword>
<name>A0A498NVR8_LABRO</name>
<accession>A0A498NVR8</accession>
<evidence type="ECO:0000313" key="3">
    <source>
        <dbReference type="Proteomes" id="UP000290572"/>
    </source>
</evidence>